<evidence type="ECO:0000259" key="1">
    <source>
        <dbReference type="Pfam" id="PF03781"/>
    </source>
</evidence>
<sequence length="436" mass="50759">MKSDVLSTTKKDVSENKQRLLERYDIIRSFTEKLTETLETEDFVIQAVEETSPVKWHLAHTSWFFEAFVLKKGMPDYESLHPQYDYIFNSYYVQTSDPHCRDKRGNLSRPTVKQVFEFREFINDNMHKFIAGLDEESFREWEPVVEIGLNHEQQHQELLLTDLKFLLAQNPLYPIFLERTRDAAADPGPLSWVEFDEGIYEVGHPGGQFGYDNEFPEHKNYLYPFGISNRLVTNGEYLEFMNDGGYGEVKWWLDEGFSAVEREEWASPLYWIKRNGEWHHYTLNGVEKLDLNEPVTHISYYEADAYARWAGVRLPTEKEWEAASKKAELKGHFVESMNVHPAGIAKGVTAGDDLIQMFGDAWQWTQSAYSAYPGYKPFPGALGEYNGKFMVNQYVLRGGSCATPESHIRRSYRNFFHANARWQFSGIRLAKDLHES</sequence>
<dbReference type="Gene3D" id="3.90.1580.10">
    <property type="entry name" value="paralog of FGE (formylglycine-generating enzyme)"/>
    <property type="match status" value="1"/>
</dbReference>
<dbReference type="GO" id="GO:0052699">
    <property type="term" value="P:ergothioneine biosynthetic process"/>
    <property type="evidence" value="ECO:0007669"/>
    <property type="project" value="InterPro"/>
</dbReference>
<comment type="caution">
    <text evidence="2">The sequence shown here is derived from an EMBL/GenBank/DDBJ whole genome shotgun (WGS) entry which is preliminary data.</text>
</comment>
<dbReference type="OrthoDB" id="9768004at2"/>
<feature type="domain" description="Sulfatase-modifying factor enzyme-like" evidence="1">
    <location>
        <begin position="353"/>
        <end position="431"/>
    </location>
</feature>
<dbReference type="InterPro" id="IPR051043">
    <property type="entry name" value="Sulfatase_Mod_Factor_Kinase"/>
</dbReference>
<dbReference type="EMBL" id="QGGB01000005">
    <property type="protein sequence ID" value="PWN06897.1"/>
    <property type="molecule type" value="Genomic_DNA"/>
</dbReference>
<dbReference type="RefSeq" id="WP_109646246.1">
    <property type="nucleotide sequence ID" value="NZ_QGGB01000005.1"/>
</dbReference>
<keyword evidence="3" id="KW-1185">Reference proteome</keyword>
<proteinExistence type="predicted"/>
<gene>
    <name evidence="2" type="ORF">DDZ15_06380</name>
</gene>
<name>A0A316TQL3_9BACT</name>
<dbReference type="NCBIfam" id="TIGR03440">
    <property type="entry name" value="egtB_TIGR03440"/>
    <property type="match status" value="1"/>
</dbReference>
<accession>A0A316TQL3</accession>
<dbReference type="Proteomes" id="UP000245533">
    <property type="component" value="Unassembled WGS sequence"/>
</dbReference>
<feature type="domain" description="Sulfatase-modifying factor enzyme-like" evidence="1">
    <location>
        <begin position="192"/>
        <end position="334"/>
    </location>
</feature>
<dbReference type="PANTHER" id="PTHR23150:SF36">
    <property type="entry name" value="HERCYNINE OXYGENASE"/>
    <property type="match status" value="1"/>
</dbReference>
<dbReference type="InterPro" id="IPR016187">
    <property type="entry name" value="CTDL_fold"/>
</dbReference>
<organism evidence="2 3">
    <name type="scientific">Rhodohalobacter mucosus</name>
    <dbReference type="NCBI Taxonomy" id="2079485"/>
    <lineage>
        <taxon>Bacteria</taxon>
        <taxon>Pseudomonadati</taxon>
        <taxon>Balneolota</taxon>
        <taxon>Balneolia</taxon>
        <taxon>Balneolales</taxon>
        <taxon>Balneolaceae</taxon>
        <taxon>Rhodohalobacter</taxon>
    </lineage>
</organism>
<dbReference type="SUPFAM" id="SSF56436">
    <property type="entry name" value="C-type lectin-like"/>
    <property type="match status" value="1"/>
</dbReference>
<dbReference type="Pfam" id="PF03781">
    <property type="entry name" value="FGE-sulfatase"/>
    <property type="match status" value="2"/>
</dbReference>
<protein>
    <submittedName>
        <fullName evidence="2">Ergothioneine biosynthesis protein EgtB</fullName>
    </submittedName>
</protein>
<reference evidence="2 3" key="1">
    <citation type="submission" date="2018-05" db="EMBL/GenBank/DDBJ databases">
        <title>Rhodohalobacter halophilus gen. nov., sp. nov., a moderately halophilic member of the family Balneolaceae.</title>
        <authorList>
            <person name="Liu Z.-W."/>
        </authorList>
    </citation>
    <scope>NUCLEOTIDE SEQUENCE [LARGE SCALE GENOMIC DNA]</scope>
    <source>
        <strain evidence="2 3">8A47</strain>
    </source>
</reference>
<evidence type="ECO:0000313" key="3">
    <source>
        <dbReference type="Proteomes" id="UP000245533"/>
    </source>
</evidence>
<dbReference type="InterPro" id="IPR017806">
    <property type="entry name" value="EgtB"/>
</dbReference>
<dbReference type="AlphaFoldDB" id="A0A316TQL3"/>
<evidence type="ECO:0000313" key="2">
    <source>
        <dbReference type="EMBL" id="PWN06897.1"/>
    </source>
</evidence>
<dbReference type="PANTHER" id="PTHR23150">
    <property type="entry name" value="SULFATASE MODIFYING FACTOR 1, 2"/>
    <property type="match status" value="1"/>
</dbReference>
<dbReference type="InterPro" id="IPR005532">
    <property type="entry name" value="SUMF_dom"/>
</dbReference>
<dbReference type="InterPro" id="IPR042095">
    <property type="entry name" value="SUMF_sf"/>
</dbReference>